<evidence type="ECO:0008006" key="4">
    <source>
        <dbReference type="Google" id="ProtNLM"/>
    </source>
</evidence>
<protein>
    <recommendedName>
        <fullName evidence="4">Tail fiber protein</fullName>
    </recommendedName>
</protein>
<proteinExistence type="predicted"/>
<reference evidence="2" key="1">
    <citation type="journal article" date="2022" name="Front. Microbiol.">
        <title>New perspectives on an old grouping: The genomic and phenotypic variability of Oxalobacter formigenes and the implications for calcium oxalate stone prevention.</title>
        <authorList>
            <person name="Chmiel J.A."/>
            <person name="Carr C."/>
            <person name="Stuivenberg G.A."/>
            <person name="Venema R."/>
            <person name="Chanyi R.M."/>
            <person name="Al K.F."/>
            <person name="Giguere D."/>
            <person name="Say H."/>
            <person name="Akouris P.P."/>
            <person name="Dominguez Romero S.A."/>
            <person name="Kwong A."/>
            <person name="Tai V."/>
            <person name="Koval S.F."/>
            <person name="Razvi H."/>
            <person name="Bjazevic J."/>
            <person name="Burton J.P."/>
        </authorList>
    </citation>
    <scope>NUCLEOTIDE SEQUENCE</scope>
    <source>
        <strain evidence="2">HOxNP-1</strain>
    </source>
</reference>
<keyword evidence="3" id="KW-1185">Reference proteome</keyword>
<dbReference type="RefSeq" id="WP_269265539.1">
    <property type="nucleotide sequence ID" value="NZ_CP098248.1"/>
</dbReference>
<gene>
    <name evidence="2" type="ORF">NB645_04255</name>
    <name evidence="1" type="ORF">NB646_05390</name>
</gene>
<dbReference type="EMBL" id="CP098251">
    <property type="protein sequence ID" value="WAV90309.1"/>
    <property type="molecule type" value="Genomic_DNA"/>
</dbReference>
<evidence type="ECO:0000313" key="3">
    <source>
        <dbReference type="Proteomes" id="UP001164794"/>
    </source>
</evidence>
<dbReference type="Proteomes" id="UP001164819">
    <property type="component" value="Chromosome"/>
</dbReference>
<dbReference type="EMBL" id="CP098248">
    <property type="protein sequence ID" value="WAV97945.1"/>
    <property type="molecule type" value="Genomic_DNA"/>
</dbReference>
<dbReference type="Proteomes" id="UP001164794">
    <property type="component" value="Chromosome"/>
</dbReference>
<evidence type="ECO:0000313" key="1">
    <source>
        <dbReference type="EMBL" id="WAV90309.1"/>
    </source>
</evidence>
<organism evidence="1">
    <name type="scientific">Oxalobacter aliiformigenes</name>
    <dbReference type="NCBI Taxonomy" id="2946593"/>
    <lineage>
        <taxon>Bacteria</taxon>
        <taxon>Pseudomonadati</taxon>
        <taxon>Pseudomonadota</taxon>
        <taxon>Betaproteobacteria</taxon>
        <taxon>Burkholderiales</taxon>
        <taxon>Oxalobacteraceae</taxon>
        <taxon>Oxalobacter</taxon>
    </lineage>
</organism>
<evidence type="ECO:0000313" key="2">
    <source>
        <dbReference type="EMBL" id="WAV97945.1"/>
    </source>
</evidence>
<accession>A0A9E9LBI5</accession>
<dbReference type="AlphaFoldDB" id="A0A9E9LBI5"/>
<reference evidence="1" key="2">
    <citation type="journal article" date="2022" name="Front. Microbiol.">
        <title>New perspectives on an old grouping: The genomic and phenotypic variability of Oxalobacter formigenes and the implications for calcium oxalate stone prevention.</title>
        <authorList>
            <person name="Chmiel J.A."/>
            <person name="Carr C."/>
            <person name="Stuivenberg G.A."/>
            <person name="Venema R."/>
            <person name="Chanyi R.M."/>
            <person name="Al K.F."/>
            <person name="Giguere D."/>
            <person name="Say H."/>
            <person name="Akouris P.P."/>
            <person name="Dominguez Romero S.A."/>
            <person name="Kwong A."/>
            <person name="Tai V."/>
            <person name="Koval S.F."/>
            <person name="Razvi H."/>
            <person name="Bjazevic J."/>
            <person name="Burton J.P."/>
        </authorList>
    </citation>
    <scope>NUCLEOTIDE SEQUENCE</scope>
    <source>
        <strain evidence="1">OxK</strain>
    </source>
</reference>
<name>A0A9E9LBI5_9BURK</name>
<sequence>MTKLPSRELLDGTKVPETTTGEFRLAMGNLRQYLAELLGDEGTDRETARQTLGIDLDKIRSDIASKADGETVMAELAKKADSADLSLVALSGDFNHLVNKPARSDTLEGYGIVADTVPTAGSTRPVTSGGIKTYVDGKVMSIRHGMALFSQSGTFVVPEGVSQLFVMCIGGGGGGGWYHGTGGTGGVTSFGTYATAPGGGGGYDNEVAGAAGGAGSATGTCVMASPGNAGKAAGGGSVPARTFASGMWVDTYSYGAGCGGTGSDASSVGGSGGSVAAYVTVTPGETVQVTVGAGGGGTVAGLSGACFVKW</sequence>